<keyword evidence="2" id="KW-1185">Reference proteome</keyword>
<name>A0ABP3I904_9ACTN</name>
<organism evidence="1 2">
    <name type="scientific">Streptomyces luteireticuli</name>
    <dbReference type="NCBI Taxonomy" id="173858"/>
    <lineage>
        <taxon>Bacteria</taxon>
        <taxon>Bacillati</taxon>
        <taxon>Actinomycetota</taxon>
        <taxon>Actinomycetes</taxon>
        <taxon>Kitasatosporales</taxon>
        <taxon>Streptomycetaceae</taxon>
        <taxon>Streptomyces</taxon>
    </lineage>
</organism>
<gene>
    <name evidence="1" type="ORF">GCM10010357_14170</name>
</gene>
<dbReference type="Proteomes" id="UP001500879">
    <property type="component" value="Unassembled WGS sequence"/>
</dbReference>
<protein>
    <submittedName>
        <fullName evidence="1">Uncharacterized protein</fullName>
    </submittedName>
</protein>
<proteinExistence type="predicted"/>
<evidence type="ECO:0000313" key="1">
    <source>
        <dbReference type="EMBL" id="GAA0394423.1"/>
    </source>
</evidence>
<accession>A0ABP3I904</accession>
<sequence>MNVLPGRLVKDLRTGRVGVVHLDQGKSVLMTCPGTALPPWSCPKELLTLASPDDRAALRLDPHGSRQ</sequence>
<dbReference type="EMBL" id="BAAABX010000013">
    <property type="protein sequence ID" value="GAA0394423.1"/>
    <property type="molecule type" value="Genomic_DNA"/>
</dbReference>
<reference evidence="2" key="1">
    <citation type="journal article" date="2019" name="Int. J. Syst. Evol. Microbiol.">
        <title>The Global Catalogue of Microorganisms (GCM) 10K type strain sequencing project: providing services to taxonomists for standard genome sequencing and annotation.</title>
        <authorList>
            <consortium name="The Broad Institute Genomics Platform"/>
            <consortium name="The Broad Institute Genome Sequencing Center for Infectious Disease"/>
            <person name="Wu L."/>
            <person name="Ma J."/>
        </authorList>
    </citation>
    <scope>NUCLEOTIDE SEQUENCE [LARGE SCALE GENOMIC DNA]</scope>
    <source>
        <strain evidence="2">JCM 4788</strain>
    </source>
</reference>
<comment type="caution">
    <text evidence="1">The sequence shown here is derived from an EMBL/GenBank/DDBJ whole genome shotgun (WGS) entry which is preliminary data.</text>
</comment>
<evidence type="ECO:0000313" key="2">
    <source>
        <dbReference type="Proteomes" id="UP001500879"/>
    </source>
</evidence>